<accession>A0A517Z5M1</accession>
<feature type="compositionally biased region" description="Low complexity" evidence="5">
    <location>
        <begin position="854"/>
        <end position="878"/>
    </location>
</feature>
<dbReference type="GO" id="GO:0009306">
    <property type="term" value="P:protein secretion"/>
    <property type="evidence" value="ECO:0007669"/>
    <property type="project" value="TreeGrafter"/>
</dbReference>
<feature type="compositionally biased region" description="Basic and acidic residues" evidence="5">
    <location>
        <begin position="528"/>
        <end position="543"/>
    </location>
</feature>
<feature type="domain" description="NolW-like" evidence="7">
    <location>
        <begin position="1032"/>
        <end position="1127"/>
    </location>
</feature>
<dbReference type="Gene3D" id="3.30.1370.120">
    <property type="match status" value="4"/>
</dbReference>
<comment type="subcellular location">
    <subcellularLocation>
        <location evidence="1">Membrane</location>
    </subcellularLocation>
</comment>
<dbReference type="InterPro" id="IPR050810">
    <property type="entry name" value="Bact_Secretion_Sys_Channel"/>
</dbReference>
<keyword evidence="9" id="KW-1185">Reference proteome</keyword>
<feature type="domain" description="NolW-like" evidence="7">
    <location>
        <begin position="925"/>
        <end position="1017"/>
    </location>
</feature>
<feature type="compositionally biased region" description="Polar residues" evidence="5">
    <location>
        <begin position="762"/>
        <end position="771"/>
    </location>
</feature>
<feature type="coiled-coil region" evidence="4">
    <location>
        <begin position="118"/>
        <end position="145"/>
    </location>
</feature>
<dbReference type="Proteomes" id="UP000320496">
    <property type="component" value="Chromosome"/>
</dbReference>
<evidence type="ECO:0000256" key="1">
    <source>
        <dbReference type="ARBA" id="ARBA00004370"/>
    </source>
</evidence>
<sequence precursor="true">MNSSLTFLRTSGAVALVCLFLVADVAQAQRGGGGRRRDFGGGRDGGGRDFGGGRPGGFQRGGGRGPGGGGLLGELQRDEVRAELGVTDEQVEQLTELAEGSQERMRERMSGVMEQMRAAETDEDRQALRDQMRAAGEELTKETEAEIGKVLNEKQLSRLRQISLHRAGTRAFTQDDIADELGLTDAQRQQLEELREQQDDARRELGFRASDEEREQFRQEWDAKMSAVLTEQQRDAWQKRLGPPPPERPDENESRPAPAAAAAPPAMQRPPVRIEEAPPGADVVASFGGAATTGEGSSNAEAPSDDAGSSRQTDSADAAGSDDEVRMSFNFRYAPWTEVLKLFAERAGLTLDLNVVPPGTFNYYDRRSYTATEALDILNGYLLPKGYVLVRRDDFLVALNIDNGIPPNLVPNIPPEELPNRGKNELLTVAFPLEGLDVEQVAVEIDEIKGPQGKVVGLTTTNSLLVTDIGSNLRRIHEILKGALARGGPQDRTFKAYELQHVAADEAAPIVRTLLGVSAGVTNVSAGNERDRDRRDYRRDPRSDSTSGGSANVTEDLRTNKLLVTATAAEHKIVESTLETIDVEADGVRRGGRTPYFAVYKVDSSDAREVTKTIDALLPGVVVNEDGRNDRIHIFGTEAQHREVETLIRQMDGLGGTSDVAVIPLSRMDAISATSMLRSMFVGDGEMAPIIEPDLTARQLLVRGSSDQIAQVKTLLLQLGEDGSGERTAAQQGRLRTLPLGGRDPQEILPLIERMWDASSSTPIRVVNPQNRGPVDSMRSPGAETRQQPTGLRQPLDTPGLRRPSSAPVPTGDANDARLPIDATSIEFPAAPTATGGRDARAAASVRFVSEENATSAAPADEAAATEQAPTEEPNTETSGDTQVTITVLGDEVIYASEDEETLDRFERMLESTMQAIPPRTSWTVFTLQVADATETAAMLDQLFPDSNVSMMSTGGGLLGGSVSSFSSGLLDATGLSGLGTTSRTLRIIPEIRSNSLWVAGPSYRVREVEQMLEVLDASDLPDNLRDRVPGMIPVEHADATDVYNMVKEVYRDYLEDNSNDRGGRGGGNPFAALMGGGGRGGNDNNREPDIRLTLAVDTRTNQLIVSASDALFREIELLVRSVDAAAEEARRTVQVVSLQNTNSTAVQSALTSLIPKVKINVSSSSTRTSSSTSNSSDNGGRSSDGNRPSGDDVRRFFEQRMRERMQQQGGGGGDDRGGRGGFGGGDRGGRGGFGGGDRGGRGGFGGRRGG</sequence>
<feature type="compositionally biased region" description="Basic and acidic residues" evidence="5">
    <location>
        <begin position="1190"/>
        <end position="1206"/>
    </location>
</feature>
<feature type="region of interest" description="Disordered" evidence="5">
    <location>
        <begin position="193"/>
        <end position="219"/>
    </location>
</feature>
<dbReference type="PANTHER" id="PTHR30332">
    <property type="entry name" value="PROBABLE GENERAL SECRETION PATHWAY PROTEIN D"/>
    <property type="match status" value="1"/>
</dbReference>
<feature type="domain" description="NolW-like" evidence="7">
    <location>
        <begin position="496"/>
        <end position="585"/>
    </location>
</feature>
<dbReference type="AlphaFoldDB" id="A0A517Z5M1"/>
<feature type="region of interest" description="Disordered" evidence="5">
    <location>
        <begin position="525"/>
        <end position="554"/>
    </location>
</feature>
<feature type="signal peptide" evidence="6">
    <location>
        <begin position="1"/>
        <end position="28"/>
    </location>
</feature>
<feature type="region of interest" description="Disordered" evidence="5">
    <location>
        <begin position="1057"/>
        <end position="1087"/>
    </location>
</feature>
<organism evidence="8 9">
    <name type="scientific">Maioricimonas rarisocia</name>
    <dbReference type="NCBI Taxonomy" id="2528026"/>
    <lineage>
        <taxon>Bacteria</taxon>
        <taxon>Pseudomonadati</taxon>
        <taxon>Planctomycetota</taxon>
        <taxon>Planctomycetia</taxon>
        <taxon>Planctomycetales</taxon>
        <taxon>Planctomycetaceae</taxon>
        <taxon>Maioricimonas</taxon>
    </lineage>
</organism>
<evidence type="ECO:0000259" key="7">
    <source>
        <dbReference type="Pfam" id="PF03958"/>
    </source>
</evidence>
<dbReference type="KEGG" id="mri:Mal4_20660"/>
<dbReference type="GO" id="GO:0042597">
    <property type="term" value="C:periplasmic space"/>
    <property type="evidence" value="ECO:0007669"/>
    <property type="project" value="InterPro"/>
</dbReference>
<evidence type="ECO:0000313" key="8">
    <source>
        <dbReference type="EMBL" id="QDU37749.1"/>
    </source>
</evidence>
<gene>
    <name evidence="8" type="ORF">Mal4_20660</name>
</gene>
<feature type="compositionally biased region" description="Gly residues" evidence="5">
    <location>
        <begin position="48"/>
        <end position="72"/>
    </location>
</feature>
<dbReference type="PANTHER" id="PTHR30332:SF24">
    <property type="entry name" value="SECRETIN GSPD-RELATED"/>
    <property type="match status" value="1"/>
</dbReference>
<protein>
    <submittedName>
        <fullName evidence="8">Bacterial type II/III secretion system short domain protein</fullName>
    </submittedName>
</protein>
<dbReference type="InterPro" id="IPR012899">
    <property type="entry name" value="LTXXQ"/>
</dbReference>
<dbReference type="InterPro" id="IPR038591">
    <property type="entry name" value="NolW-like_sf"/>
</dbReference>
<feature type="region of interest" description="Disordered" evidence="5">
    <location>
        <begin position="31"/>
        <end position="73"/>
    </location>
</feature>
<dbReference type="GO" id="GO:0015627">
    <property type="term" value="C:type II protein secretion system complex"/>
    <property type="evidence" value="ECO:0007669"/>
    <property type="project" value="TreeGrafter"/>
</dbReference>
<evidence type="ECO:0000313" key="9">
    <source>
        <dbReference type="Proteomes" id="UP000320496"/>
    </source>
</evidence>
<feature type="region of interest" description="Disordered" evidence="5">
    <location>
        <begin position="1162"/>
        <end position="1251"/>
    </location>
</feature>
<keyword evidence="4" id="KW-0175">Coiled coil</keyword>
<feature type="compositionally biased region" description="Low complexity" evidence="5">
    <location>
        <begin position="1163"/>
        <end position="1188"/>
    </location>
</feature>
<evidence type="ECO:0000256" key="3">
    <source>
        <dbReference type="ARBA" id="ARBA00023136"/>
    </source>
</evidence>
<name>A0A517Z5M1_9PLAN</name>
<feature type="region of interest" description="Disordered" evidence="5">
    <location>
        <begin position="723"/>
        <end position="744"/>
    </location>
</feature>
<feature type="compositionally biased region" description="Basic and acidic residues" evidence="5">
    <location>
        <begin position="35"/>
        <end position="47"/>
    </location>
</feature>
<feature type="compositionally biased region" description="Gly residues" evidence="5">
    <location>
        <begin position="1065"/>
        <end position="1082"/>
    </location>
</feature>
<feature type="compositionally biased region" description="Polar residues" evidence="5">
    <location>
        <begin position="294"/>
        <end position="315"/>
    </location>
</feature>
<evidence type="ECO:0000256" key="4">
    <source>
        <dbReference type="SAM" id="Coils"/>
    </source>
</evidence>
<dbReference type="EMBL" id="CP036275">
    <property type="protein sequence ID" value="QDU37749.1"/>
    <property type="molecule type" value="Genomic_DNA"/>
</dbReference>
<evidence type="ECO:0000256" key="5">
    <source>
        <dbReference type="SAM" id="MobiDB-lite"/>
    </source>
</evidence>
<feature type="compositionally biased region" description="Gly residues" evidence="5">
    <location>
        <begin position="1220"/>
        <end position="1251"/>
    </location>
</feature>
<keyword evidence="3" id="KW-0472">Membrane</keyword>
<feature type="region of interest" description="Disordered" evidence="5">
    <location>
        <begin position="762"/>
        <end position="817"/>
    </location>
</feature>
<dbReference type="GO" id="GO:0016020">
    <property type="term" value="C:membrane"/>
    <property type="evidence" value="ECO:0007669"/>
    <property type="project" value="UniProtKB-SubCell"/>
</dbReference>
<evidence type="ECO:0000256" key="2">
    <source>
        <dbReference type="ARBA" id="ARBA00022729"/>
    </source>
</evidence>
<dbReference type="Pfam" id="PF07813">
    <property type="entry name" value="LTXXQ"/>
    <property type="match status" value="1"/>
</dbReference>
<proteinExistence type="predicted"/>
<dbReference type="Pfam" id="PF03958">
    <property type="entry name" value="Secretin_N"/>
    <property type="match status" value="3"/>
</dbReference>
<keyword evidence="2 6" id="KW-0732">Signal</keyword>
<feature type="compositionally biased region" description="Low complexity" evidence="5">
    <location>
        <begin position="256"/>
        <end position="266"/>
    </location>
</feature>
<feature type="region of interest" description="Disordered" evidence="5">
    <location>
        <begin position="232"/>
        <end position="321"/>
    </location>
</feature>
<reference evidence="8 9" key="1">
    <citation type="submission" date="2019-02" db="EMBL/GenBank/DDBJ databases">
        <title>Deep-cultivation of Planctomycetes and their phenomic and genomic characterization uncovers novel biology.</title>
        <authorList>
            <person name="Wiegand S."/>
            <person name="Jogler M."/>
            <person name="Boedeker C."/>
            <person name="Pinto D."/>
            <person name="Vollmers J."/>
            <person name="Rivas-Marin E."/>
            <person name="Kohn T."/>
            <person name="Peeters S.H."/>
            <person name="Heuer A."/>
            <person name="Rast P."/>
            <person name="Oberbeckmann S."/>
            <person name="Bunk B."/>
            <person name="Jeske O."/>
            <person name="Meyerdierks A."/>
            <person name="Storesund J.E."/>
            <person name="Kallscheuer N."/>
            <person name="Luecker S."/>
            <person name="Lage O.M."/>
            <person name="Pohl T."/>
            <person name="Merkel B.J."/>
            <person name="Hornburger P."/>
            <person name="Mueller R.-W."/>
            <person name="Bruemmer F."/>
            <person name="Labrenz M."/>
            <person name="Spormann A.M."/>
            <person name="Op den Camp H."/>
            <person name="Overmann J."/>
            <person name="Amann R."/>
            <person name="Jetten M.S.M."/>
            <person name="Mascher T."/>
            <person name="Medema M.H."/>
            <person name="Devos D.P."/>
            <person name="Kaster A.-K."/>
            <person name="Ovreas L."/>
            <person name="Rohde M."/>
            <person name="Galperin M.Y."/>
            <person name="Jogler C."/>
        </authorList>
    </citation>
    <scope>NUCLEOTIDE SEQUENCE [LARGE SCALE GENOMIC DNA]</scope>
    <source>
        <strain evidence="8 9">Mal4</strain>
    </source>
</reference>
<evidence type="ECO:0000256" key="6">
    <source>
        <dbReference type="SAM" id="SignalP"/>
    </source>
</evidence>
<feature type="region of interest" description="Disordered" evidence="5">
    <location>
        <begin position="850"/>
        <end position="882"/>
    </location>
</feature>
<dbReference type="RefSeq" id="WP_197444288.1">
    <property type="nucleotide sequence ID" value="NZ_CP036275.1"/>
</dbReference>
<feature type="chain" id="PRO_5021960903" evidence="6">
    <location>
        <begin position="29"/>
        <end position="1251"/>
    </location>
</feature>
<dbReference type="InterPro" id="IPR005644">
    <property type="entry name" value="NolW-like"/>
</dbReference>